<dbReference type="InterPro" id="IPR006315">
    <property type="entry name" value="OM_autotransptr_brl_dom"/>
</dbReference>
<comment type="caution">
    <text evidence="4">The sequence shown here is derived from an EMBL/GenBank/DDBJ whole genome shotgun (WGS) entry which is preliminary data.</text>
</comment>
<evidence type="ECO:0000313" key="5">
    <source>
        <dbReference type="Proteomes" id="UP000571701"/>
    </source>
</evidence>
<dbReference type="InterPro" id="IPR027385">
    <property type="entry name" value="Beta-barrel_OMP"/>
</dbReference>
<dbReference type="SUPFAM" id="SSF56925">
    <property type="entry name" value="OMPA-like"/>
    <property type="match status" value="1"/>
</dbReference>
<evidence type="ECO:0000256" key="2">
    <source>
        <dbReference type="SAM" id="SignalP"/>
    </source>
</evidence>
<evidence type="ECO:0000313" key="4">
    <source>
        <dbReference type="EMBL" id="MBA5760873.1"/>
    </source>
</evidence>
<evidence type="ECO:0000259" key="3">
    <source>
        <dbReference type="Pfam" id="PF13505"/>
    </source>
</evidence>
<dbReference type="EMBL" id="JACFYF010000001">
    <property type="protein sequence ID" value="MBA5760873.1"/>
    <property type="molecule type" value="Genomic_DNA"/>
</dbReference>
<dbReference type="Gene3D" id="2.40.160.20">
    <property type="match status" value="1"/>
</dbReference>
<reference evidence="4 5" key="1">
    <citation type="submission" date="2020-07" db="EMBL/GenBank/DDBJ databases">
        <title>Vibrio marinisediminis sp. nov., isolated from marine sediment.</title>
        <authorList>
            <person name="Ji X."/>
        </authorList>
    </citation>
    <scope>NUCLEOTIDE SEQUENCE [LARGE SCALE GENOMIC DNA]</scope>
    <source>
        <strain evidence="4 5">404</strain>
    </source>
</reference>
<evidence type="ECO:0000256" key="1">
    <source>
        <dbReference type="ARBA" id="ARBA00022729"/>
    </source>
</evidence>
<dbReference type="InterPro" id="IPR011250">
    <property type="entry name" value="OMP/PagP_B-barrel"/>
</dbReference>
<keyword evidence="5" id="KW-1185">Reference proteome</keyword>
<protein>
    <submittedName>
        <fullName evidence="4">Outer membrane beta-barrel protein</fullName>
    </submittedName>
</protein>
<dbReference type="Proteomes" id="UP000571701">
    <property type="component" value="Unassembled WGS sequence"/>
</dbReference>
<dbReference type="Pfam" id="PF13505">
    <property type="entry name" value="OMP_b-brl"/>
    <property type="match status" value="1"/>
</dbReference>
<dbReference type="NCBIfam" id="TIGR01414">
    <property type="entry name" value="autotrans_barl"/>
    <property type="match status" value="1"/>
</dbReference>
<organism evidence="4 5">
    <name type="scientific">Vibrio marinisediminis</name>
    <dbReference type="NCBI Taxonomy" id="2758441"/>
    <lineage>
        <taxon>Bacteria</taxon>
        <taxon>Pseudomonadati</taxon>
        <taxon>Pseudomonadota</taxon>
        <taxon>Gammaproteobacteria</taxon>
        <taxon>Vibrionales</taxon>
        <taxon>Vibrionaceae</taxon>
        <taxon>Vibrio</taxon>
    </lineage>
</organism>
<keyword evidence="1 2" id="KW-0732">Signal</keyword>
<gene>
    <name evidence="4" type="ORF">H2O73_00855</name>
</gene>
<accession>A0A7W2FML4</accession>
<dbReference type="AlphaFoldDB" id="A0A7W2FML4"/>
<name>A0A7W2FML4_9VIBR</name>
<feature type="signal peptide" evidence="2">
    <location>
        <begin position="1"/>
        <end position="23"/>
    </location>
</feature>
<feature type="chain" id="PRO_5030992221" evidence="2">
    <location>
        <begin position="24"/>
        <end position="184"/>
    </location>
</feature>
<proteinExistence type="predicted"/>
<dbReference type="GO" id="GO:0019867">
    <property type="term" value="C:outer membrane"/>
    <property type="evidence" value="ECO:0007669"/>
    <property type="project" value="InterPro"/>
</dbReference>
<feature type="domain" description="Outer membrane protein beta-barrel" evidence="3">
    <location>
        <begin position="10"/>
        <end position="184"/>
    </location>
</feature>
<sequence length="184" mass="20564">MHHHSKTILTAAMALFCTTAVFAAEQHSFYGQTGVSTFSKDSHSQSGLYFQGGYNYNFTPFLALDLHYTRANSFNSNLSQGSNDFTVEADGFGAGIKLEHYMGRVNFLAKTGISALQITQESWNQSTLRFEKTKNSETSPYVEVGVGMMSPWTKNLNISLNYNYQLAGDTWDISTFSVNGNYYF</sequence>
<dbReference type="RefSeq" id="WP_182105589.1">
    <property type="nucleotide sequence ID" value="NZ_JACFYF010000001.1"/>
</dbReference>